<feature type="domain" description="N-(5'phosphoribosyl) anthranilate isomerase (PRAI)" evidence="10">
    <location>
        <begin position="4"/>
        <end position="196"/>
    </location>
</feature>
<dbReference type="HAMAP" id="MF_00135">
    <property type="entry name" value="PRAI"/>
    <property type="match status" value="1"/>
</dbReference>
<evidence type="ECO:0000256" key="1">
    <source>
        <dbReference type="ARBA" id="ARBA00001164"/>
    </source>
</evidence>
<comment type="catalytic activity">
    <reaction evidence="1 9">
        <text>N-(5-phospho-beta-D-ribosyl)anthranilate = 1-(2-carboxyphenylamino)-1-deoxy-D-ribulose 5-phosphate</text>
        <dbReference type="Rhea" id="RHEA:21540"/>
        <dbReference type="ChEBI" id="CHEBI:18277"/>
        <dbReference type="ChEBI" id="CHEBI:58613"/>
        <dbReference type="EC" id="5.3.1.24"/>
    </reaction>
</comment>
<protein>
    <recommendedName>
        <fullName evidence="4 9">N-(5'-phosphoribosyl)anthranilate isomerase</fullName>
        <shortName evidence="9">PRAI</shortName>
        <ecNumber evidence="3 9">5.3.1.24</ecNumber>
    </recommendedName>
</protein>
<keyword evidence="7 9" id="KW-0057">Aromatic amino acid biosynthesis</keyword>
<dbReference type="AlphaFoldDB" id="A0A7C3SNC4"/>
<dbReference type="Gene3D" id="3.20.20.70">
    <property type="entry name" value="Aldolase class I"/>
    <property type="match status" value="1"/>
</dbReference>
<organism evidence="11">
    <name type="scientific">Dictyoglomus turgidum</name>
    <dbReference type="NCBI Taxonomy" id="513050"/>
    <lineage>
        <taxon>Bacteria</taxon>
        <taxon>Pseudomonadati</taxon>
        <taxon>Dictyoglomota</taxon>
        <taxon>Dictyoglomia</taxon>
        <taxon>Dictyoglomales</taxon>
        <taxon>Dictyoglomaceae</taxon>
        <taxon>Dictyoglomus</taxon>
    </lineage>
</organism>
<dbReference type="SUPFAM" id="SSF51366">
    <property type="entry name" value="Ribulose-phoshate binding barrel"/>
    <property type="match status" value="1"/>
</dbReference>
<evidence type="ECO:0000256" key="8">
    <source>
        <dbReference type="ARBA" id="ARBA00023235"/>
    </source>
</evidence>
<keyword evidence="8 9" id="KW-0413">Isomerase</keyword>
<comment type="pathway">
    <text evidence="2 9">Amino-acid biosynthesis; L-tryptophan biosynthesis; L-tryptophan from chorismate: step 3/5.</text>
</comment>
<dbReference type="InterPro" id="IPR013785">
    <property type="entry name" value="Aldolase_TIM"/>
</dbReference>
<dbReference type="EC" id="5.3.1.24" evidence="3 9"/>
<evidence type="ECO:0000259" key="10">
    <source>
        <dbReference type="Pfam" id="PF00697"/>
    </source>
</evidence>
<sequence length="209" mass="24441">MWIKICGITDIITALHCEIEGVSAIGLVFVPWSPRFISFEKLKKLSPHLNRLKIMKIGVFMNQKEEEIKKILDIISLDGIQFHGDESLEFMKKFKDYFLIKAINIDLYEDWDEKVNYFSQFSYVLLDRSKNSTLSFEEFLSRAKRVINSKTIIAGGIREENVYDVLKLRPFGIDLSSGVEYEVGKKDLLKISKFMRKVRDFSYEDRKTS</sequence>
<evidence type="ECO:0000256" key="2">
    <source>
        <dbReference type="ARBA" id="ARBA00004664"/>
    </source>
</evidence>
<dbReference type="InterPro" id="IPR011060">
    <property type="entry name" value="RibuloseP-bd_barrel"/>
</dbReference>
<evidence type="ECO:0000313" key="11">
    <source>
        <dbReference type="EMBL" id="HGB31017.1"/>
    </source>
</evidence>
<dbReference type="EMBL" id="DTGA01000092">
    <property type="protein sequence ID" value="HGB31017.1"/>
    <property type="molecule type" value="Genomic_DNA"/>
</dbReference>
<evidence type="ECO:0000256" key="4">
    <source>
        <dbReference type="ARBA" id="ARBA00022272"/>
    </source>
</evidence>
<dbReference type="PANTHER" id="PTHR42894:SF1">
    <property type="entry name" value="N-(5'-PHOSPHORIBOSYL)ANTHRANILATE ISOMERASE"/>
    <property type="match status" value="1"/>
</dbReference>
<comment type="caution">
    <text evidence="11">The sequence shown here is derived from an EMBL/GenBank/DDBJ whole genome shotgun (WGS) entry which is preliminary data.</text>
</comment>
<evidence type="ECO:0000256" key="6">
    <source>
        <dbReference type="ARBA" id="ARBA00022822"/>
    </source>
</evidence>
<gene>
    <name evidence="9" type="primary">trpF</name>
    <name evidence="11" type="ORF">ENV35_03980</name>
</gene>
<accession>A0A7C3SNC4</accession>
<dbReference type="InterPro" id="IPR044643">
    <property type="entry name" value="TrpF_fam"/>
</dbReference>
<reference evidence="11" key="1">
    <citation type="journal article" date="2020" name="mSystems">
        <title>Genome- and Community-Level Interaction Insights into Carbon Utilization and Element Cycling Functions of Hydrothermarchaeota in Hydrothermal Sediment.</title>
        <authorList>
            <person name="Zhou Z."/>
            <person name="Liu Y."/>
            <person name="Xu W."/>
            <person name="Pan J."/>
            <person name="Luo Z.H."/>
            <person name="Li M."/>
        </authorList>
    </citation>
    <scope>NUCLEOTIDE SEQUENCE [LARGE SCALE GENOMIC DNA]</scope>
    <source>
        <strain evidence="11">SpSt-751</strain>
    </source>
</reference>
<dbReference type="GO" id="GO:0000162">
    <property type="term" value="P:L-tryptophan biosynthetic process"/>
    <property type="evidence" value="ECO:0007669"/>
    <property type="project" value="UniProtKB-UniRule"/>
</dbReference>
<dbReference type="UniPathway" id="UPA00035">
    <property type="reaction ID" value="UER00042"/>
</dbReference>
<dbReference type="CDD" id="cd00405">
    <property type="entry name" value="PRAI"/>
    <property type="match status" value="1"/>
</dbReference>
<evidence type="ECO:0000256" key="3">
    <source>
        <dbReference type="ARBA" id="ARBA00012572"/>
    </source>
</evidence>
<keyword evidence="6 9" id="KW-0822">Tryptophan biosynthesis</keyword>
<dbReference type="Pfam" id="PF00697">
    <property type="entry name" value="PRAI"/>
    <property type="match status" value="1"/>
</dbReference>
<evidence type="ECO:0000256" key="9">
    <source>
        <dbReference type="HAMAP-Rule" id="MF_00135"/>
    </source>
</evidence>
<dbReference type="InterPro" id="IPR001240">
    <property type="entry name" value="PRAI_dom"/>
</dbReference>
<evidence type="ECO:0000256" key="5">
    <source>
        <dbReference type="ARBA" id="ARBA00022605"/>
    </source>
</evidence>
<comment type="similarity">
    <text evidence="9">Belongs to the TrpF family.</text>
</comment>
<proteinExistence type="inferred from homology"/>
<name>A0A7C3SNC4_9BACT</name>
<dbReference type="PANTHER" id="PTHR42894">
    <property type="entry name" value="N-(5'-PHOSPHORIBOSYL)ANTHRANILATE ISOMERASE"/>
    <property type="match status" value="1"/>
</dbReference>
<evidence type="ECO:0000256" key="7">
    <source>
        <dbReference type="ARBA" id="ARBA00023141"/>
    </source>
</evidence>
<keyword evidence="5 9" id="KW-0028">Amino-acid biosynthesis</keyword>
<dbReference type="GO" id="GO:0004640">
    <property type="term" value="F:phosphoribosylanthranilate isomerase activity"/>
    <property type="evidence" value="ECO:0007669"/>
    <property type="project" value="UniProtKB-UniRule"/>
</dbReference>